<dbReference type="Proteomes" id="UP000692954">
    <property type="component" value="Unassembled WGS sequence"/>
</dbReference>
<proteinExistence type="predicted"/>
<accession>A0A8S1RNP7</accession>
<comment type="caution">
    <text evidence="1">The sequence shown here is derived from an EMBL/GenBank/DDBJ whole genome shotgun (WGS) entry which is preliminary data.</text>
</comment>
<dbReference type="EMBL" id="CAJJDN010000188">
    <property type="protein sequence ID" value="CAD8128425.1"/>
    <property type="molecule type" value="Genomic_DNA"/>
</dbReference>
<reference evidence="1" key="1">
    <citation type="submission" date="2021-01" db="EMBL/GenBank/DDBJ databases">
        <authorList>
            <consortium name="Genoscope - CEA"/>
            <person name="William W."/>
        </authorList>
    </citation>
    <scope>NUCLEOTIDE SEQUENCE</scope>
</reference>
<name>A0A8S1RNP7_9CILI</name>
<keyword evidence="2" id="KW-1185">Reference proteome</keyword>
<gene>
    <name evidence="1" type="ORF">PSON_ATCC_30995.1.T1880060</name>
</gene>
<evidence type="ECO:0000313" key="1">
    <source>
        <dbReference type="EMBL" id="CAD8128425.1"/>
    </source>
</evidence>
<dbReference type="AlphaFoldDB" id="A0A8S1RNP7"/>
<evidence type="ECO:0000313" key="2">
    <source>
        <dbReference type="Proteomes" id="UP000692954"/>
    </source>
</evidence>
<organism evidence="1 2">
    <name type="scientific">Paramecium sonneborni</name>
    <dbReference type="NCBI Taxonomy" id="65129"/>
    <lineage>
        <taxon>Eukaryota</taxon>
        <taxon>Sar</taxon>
        <taxon>Alveolata</taxon>
        <taxon>Ciliophora</taxon>
        <taxon>Intramacronucleata</taxon>
        <taxon>Oligohymenophorea</taxon>
        <taxon>Peniculida</taxon>
        <taxon>Parameciidae</taxon>
        <taxon>Paramecium</taxon>
    </lineage>
</organism>
<protein>
    <submittedName>
        <fullName evidence="1">Uncharacterized protein</fullName>
    </submittedName>
</protein>
<sequence>MNQAGQRPSRCIQQQTLVKDFCQIKMNNALVLYQQTFSESLSICSHQVDTKVKND</sequence>